<proteinExistence type="predicted"/>
<feature type="region of interest" description="Disordered" evidence="1">
    <location>
        <begin position="1"/>
        <end position="26"/>
    </location>
</feature>
<dbReference type="KEGG" id="ker:91107122"/>
<evidence type="ECO:0000256" key="1">
    <source>
        <dbReference type="SAM" id="MobiDB-lite"/>
    </source>
</evidence>
<sequence length="128" mass="14175">MHAPRSTIVITKPTADEYDSNNLGDPQVVPVGAELPEGTTQNGLPVSYVVRTTWQNPNLYDWNTRHYDSTDSPGSYTARASEVQPVFSPEMPALTFDERSTPSEAAPELLTPVWEDMVNNTVTHEDGR</sequence>
<accession>A0AAX4KUZ9</accession>
<evidence type="ECO:0000313" key="3">
    <source>
        <dbReference type="Proteomes" id="UP001358614"/>
    </source>
</evidence>
<evidence type="ECO:0000313" key="2">
    <source>
        <dbReference type="EMBL" id="WWD10187.1"/>
    </source>
</evidence>
<dbReference type="EMBL" id="CP144091">
    <property type="protein sequence ID" value="WWD10187.1"/>
    <property type="molecule type" value="Genomic_DNA"/>
</dbReference>
<dbReference type="GeneID" id="91107122"/>
<reference evidence="2 3" key="1">
    <citation type="submission" date="2024-01" db="EMBL/GenBank/DDBJ databases">
        <title>Comparative genomics of Cryptococcus and Kwoniella reveals pathogenesis evolution and contrasting modes of karyotype evolution via chromosome fusion or intercentromeric recombination.</title>
        <authorList>
            <person name="Coelho M.A."/>
            <person name="David-Palma M."/>
            <person name="Shea T."/>
            <person name="Bowers K."/>
            <person name="McGinley-Smith S."/>
            <person name="Mohammad A.W."/>
            <person name="Gnirke A."/>
            <person name="Yurkov A.M."/>
            <person name="Nowrousian M."/>
            <person name="Sun S."/>
            <person name="Cuomo C.A."/>
            <person name="Heitman J."/>
        </authorList>
    </citation>
    <scope>NUCLEOTIDE SEQUENCE [LARGE SCALE GENOMIC DNA]</scope>
    <source>
        <strain evidence="2 3">PYCC6329</strain>
    </source>
</reference>
<name>A0AAX4KUZ9_9TREE</name>
<keyword evidence="3" id="KW-1185">Reference proteome</keyword>
<dbReference type="Proteomes" id="UP001358614">
    <property type="component" value="Chromosome 3"/>
</dbReference>
<gene>
    <name evidence="2" type="ORF">V865_008321</name>
</gene>
<dbReference type="AlphaFoldDB" id="A0AAX4KUZ9"/>
<organism evidence="2 3">
    <name type="scientific">Kwoniella europaea PYCC6329</name>
    <dbReference type="NCBI Taxonomy" id="1423913"/>
    <lineage>
        <taxon>Eukaryota</taxon>
        <taxon>Fungi</taxon>
        <taxon>Dikarya</taxon>
        <taxon>Basidiomycota</taxon>
        <taxon>Agaricomycotina</taxon>
        <taxon>Tremellomycetes</taxon>
        <taxon>Tremellales</taxon>
        <taxon>Cryptococcaceae</taxon>
        <taxon>Kwoniella</taxon>
    </lineage>
</organism>
<dbReference type="RefSeq" id="XP_066088154.1">
    <property type="nucleotide sequence ID" value="XM_066232057.1"/>
</dbReference>
<protein>
    <submittedName>
        <fullName evidence="2">Uncharacterized protein</fullName>
    </submittedName>
</protein>